<gene>
    <name evidence="4" type="ORF">NHX12_014018</name>
</gene>
<proteinExistence type="predicted"/>
<comment type="caution">
    <text evidence="4">The sequence shown here is derived from an EMBL/GenBank/DDBJ whole genome shotgun (WGS) entry which is preliminary data.</text>
</comment>
<reference evidence="4" key="1">
    <citation type="submission" date="2022-07" db="EMBL/GenBank/DDBJ databases">
        <title>Chromosome-level genome of Muraenolepis orangiensis.</title>
        <authorList>
            <person name="Kim J."/>
        </authorList>
    </citation>
    <scope>NUCLEOTIDE SEQUENCE</scope>
    <source>
        <strain evidence="4">KU_S4_2022</strain>
        <tissue evidence="4">Muscle</tissue>
    </source>
</reference>
<evidence type="ECO:0000313" key="4">
    <source>
        <dbReference type="EMBL" id="KAJ3585297.1"/>
    </source>
</evidence>
<keyword evidence="2" id="KW-0677">Repeat</keyword>
<dbReference type="InterPro" id="IPR006652">
    <property type="entry name" value="Kelch_1"/>
</dbReference>
<dbReference type="InterPro" id="IPR015915">
    <property type="entry name" value="Kelch-typ_b-propeller"/>
</dbReference>
<dbReference type="SUPFAM" id="SSF54695">
    <property type="entry name" value="POZ domain"/>
    <property type="match status" value="1"/>
</dbReference>
<dbReference type="EMBL" id="JANIIK010000118">
    <property type="protein sequence ID" value="KAJ3585297.1"/>
    <property type="molecule type" value="Genomic_DNA"/>
</dbReference>
<dbReference type="InterPro" id="IPR011333">
    <property type="entry name" value="SKP1/BTB/POZ_sf"/>
</dbReference>
<dbReference type="SMART" id="SM00875">
    <property type="entry name" value="BACK"/>
    <property type="match status" value="1"/>
</dbReference>
<evidence type="ECO:0000256" key="2">
    <source>
        <dbReference type="ARBA" id="ARBA00022737"/>
    </source>
</evidence>
<dbReference type="Pfam" id="PF01344">
    <property type="entry name" value="Kelch_1"/>
    <property type="match status" value="3"/>
</dbReference>
<dbReference type="Pfam" id="PF21536">
    <property type="entry name" value="BTB_KLHL33"/>
    <property type="match status" value="1"/>
</dbReference>
<sequence>MEETPSSYGHQVYLECVGLDTEEMKKKVEMYFKVRRKSGGGECGPVEAVEGNVYRIAFKLREGACPDFSGRTSQRYILPGGVCVLVRHGDITKEQCDALISNESWKDVNTRSRMSAFLSMRTFRLSCTRLRPSQRLHLKLITPKEEVVRALRAACNKICNNEDRWSHENSPGPVNTGKDVGDITWEYIEGYIERQEVDAIVSHMKDHDPRSTGLGNKLSDLMGPELDAAFRRRKENKPWMPVEVNVESRPELRCRHVFFVNLLPWDEQRGAAAVQQARTPSQTAAGALFHGFTLSFDAATATAKVGGVTLQIVHGDIVKEKTDWIVNIIHERKQKGVSKAILNAAGVNLEKEFDVKLGTAGEDHRRVCDNMLDGFEAALKSMTPVSLSLVRVVVKQRNIYEDFRMVLQNRCEKHASQQGGPDVWDHVEFPALRSNAHGSSSPDSSSDIGSWTGNCCLLLPAEWEERWRREKERRRTAMEGGGEGVADEDRRELRRITDYNDARILGRNQYQAGEVRRGAETDVYAALRGFQECSLLTDLTLTQGGSTQEAGPTAILRVHSPVLAAVSSLVCDALKAEGSGDPGEIRSRSLSLGPELDPAGLRAVVEFAYSGDVAEQMKASLLCVEQLWEEGVGCDVVLDVDGTAFRAHRAILAASSEYFRGMFTCGMMESRQPRVSLLSLPPSELGHLISYSYRGILPLGWGHVFEVASAALRLQFAAAFALCLDFMRQEMTTHACLDVASFARAYDARDLLADADDFVLRNFAKVSASPAFPDLPAERLLAYLSADALAVPAELCAFRAAASWLWADPGRRLAMAPVLMREVRFPLMTFQLELYAPALAEFSADLPLARRRVRRPQDALVLVGGDRLGWDGGQRVPSCELWFANTLHSGTGLVKDVEWRRLGELPDGPRFRHTVGVVRGRLHVVGGCDFYAPDNIMKSAYSYDPVLDCWRRLADMQESRSSFTLSVCGDDLLYAIGGDRQINTNVASVEVYDQQSDSWSYVCPLDRPLSGQAAVHLVDGEILVSGGFDRQYLCLASTFLYRPDRAATPLAAMGQERAQHCMEALRDGRGRCRRLYVAGGVCNLRAFYGDQLACETYDPAADAWTAFSPLPVPHVGAASAVLEDKVYVLGGYHQEDYRETGLIHRYDQATGRWQNMGRMPGAVTDVRACLLRLPGRLRR</sequence>
<dbReference type="Gene3D" id="3.30.710.10">
    <property type="entry name" value="Potassium Channel Kv1.1, Chain A"/>
    <property type="match status" value="2"/>
</dbReference>
<organism evidence="4 5">
    <name type="scientific">Muraenolepis orangiensis</name>
    <name type="common">Patagonian moray cod</name>
    <dbReference type="NCBI Taxonomy" id="630683"/>
    <lineage>
        <taxon>Eukaryota</taxon>
        <taxon>Metazoa</taxon>
        <taxon>Chordata</taxon>
        <taxon>Craniata</taxon>
        <taxon>Vertebrata</taxon>
        <taxon>Euteleostomi</taxon>
        <taxon>Actinopterygii</taxon>
        <taxon>Neopterygii</taxon>
        <taxon>Teleostei</taxon>
        <taxon>Neoteleostei</taxon>
        <taxon>Acanthomorphata</taxon>
        <taxon>Zeiogadaria</taxon>
        <taxon>Gadariae</taxon>
        <taxon>Gadiformes</taxon>
        <taxon>Muraenolepidoidei</taxon>
        <taxon>Muraenolepididae</taxon>
        <taxon>Muraenolepis</taxon>
    </lineage>
</organism>
<dbReference type="PROSITE" id="PS50097">
    <property type="entry name" value="BTB"/>
    <property type="match status" value="2"/>
</dbReference>
<dbReference type="InterPro" id="IPR000210">
    <property type="entry name" value="BTB/POZ_dom"/>
</dbReference>
<feature type="domain" description="BTB" evidence="3">
    <location>
        <begin position="634"/>
        <end position="701"/>
    </location>
</feature>
<name>A0A9Q0I3C8_9TELE</name>
<dbReference type="SMART" id="SM00225">
    <property type="entry name" value="BTB"/>
    <property type="match status" value="1"/>
</dbReference>
<evidence type="ECO:0000313" key="5">
    <source>
        <dbReference type="Proteomes" id="UP001148018"/>
    </source>
</evidence>
<dbReference type="InterPro" id="IPR043472">
    <property type="entry name" value="Macro_dom-like"/>
</dbReference>
<keyword evidence="5" id="KW-1185">Reference proteome</keyword>
<dbReference type="SUPFAM" id="SSF52949">
    <property type="entry name" value="Macro domain-like"/>
    <property type="match status" value="2"/>
</dbReference>
<dbReference type="Pfam" id="PF07707">
    <property type="entry name" value="BACK"/>
    <property type="match status" value="1"/>
</dbReference>
<dbReference type="InterPro" id="IPR011705">
    <property type="entry name" value="BACK"/>
</dbReference>
<dbReference type="Gene3D" id="2.120.10.80">
    <property type="entry name" value="Kelch-type beta propeller"/>
    <property type="match status" value="2"/>
</dbReference>
<accession>A0A9Q0I3C8</accession>
<dbReference type="OrthoDB" id="45365at2759"/>
<keyword evidence="1" id="KW-0880">Kelch repeat</keyword>
<protein>
    <recommendedName>
        <fullName evidence="3">BTB domain-containing protein</fullName>
    </recommendedName>
</protein>
<dbReference type="PANTHER" id="PTHR45632">
    <property type="entry name" value="LD33804P"/>
    <property type="match status" value="1"/>
</dbReference>
<dbReference type="SMART" id="SM00612">
    <property type="entry name" value="Kelch"/>
    <property type="match status" value="5"/>
</dbReference>
<dbReference type="Gene3D" id="1.25.40.420">
    <property type="match status" value="1"/>
</dbReference>
<dbReference type="Proteomes" id="UP001148018">
    <property type="component" value="Unassembled WGS sequence"/>
</dbReference>
<dbReference type="Gene3D" id="3.40.220.10">
    <property type="entry name" value="Leucine Aminopeptidase, subunit E, domain 1"/>
    <property type="match status" value="2"/>
</dbReference>
<evidence type="ECO:0000256" key="1">
    <source>
        <dbReference type="ARBA" id="ARBA00022441"/>
    </source>
</evidence>
<dbReference type="SUPFAM" id="SSF117281">
    <property type="entry name" value="Kelch motif"/>
    <property type="match status" value="1"/>
</dbReference>
<evidence type="ECO:0000259" key="3">
    <source>
        <dbReference type="PROSITE" id="PS50097"/>
    </source>
</evidence>
<dbReference type="PANTHER" id="PTHR45632:SF14">
    <property type="entry name" value="KELCH-LIKE PROTEIN 33"/>
    <property type="match status" value="1"/>
</dbReference>
<feature type="domain" description="BTB" evidence="3">
    <location>
        <begin position="537"/>
        <end position="617"/>
    </location>
</feature>
<dbReference type="AlphaFoldDB" id="A0A9Q0I3C8"/>